<name>A0AAV6XB75_9LAMI</name>
<evidence type="ECO:0000256" key="11">
    <source>
        <dbReference type="ARBA" id="ARBA00023002"/>
    </source>
</evidence>
<evidence type="ECO:0000313" key="18">
    <source>
        <dbReference type="Proteomes" id="UP000826271"/>
    </source>
</evidence>
<dbReference type="Gene3D" id="3.90.380.10">
    <property type="entry name" value="Naphthalene 1,2-dioxygenase Alpha Subunit, Chain A, domain 1"/>
    <property type="match status" value="2"/>
</dbReference>
<comment type="cofactor">
    <cofactor evidence="14">
        <name>[2Fe-2S] cluster</name>
        <dbReference type="ChEBI" id="CHEBI:190135"/>
    </cofactor>
</comment>
<dbReference type="SUPFAM" id="SSF50022">
    <property type="entry name" value="ISP domain"/>
    <property type="match status" value="1"/>
</dbReference>
<dbReference type="GO" id="GO:0005506">
    <property type="term" value="F:iron ion binding"/>
    <property type="evidence" value="ECO:0007669"/>
    <property type="project" value="InterPro"/>
</dbReference>
<reference evidence="17" key="1">
    <citation type="submission" date="2019-10" db="EMBL/GenBank/DDBJ databases">
        <authorList>
            <person name="Zhang R."/>
            <person name="Pan Y."/>
            <person name="Wang J."/>
            <person name="Ma R."/>
            <person name="Yu S."/>
        </authorList>
    </citation>
    <scope>NUCLEOTIDE SEQUENCE</scope>
    <source>
        <strain evidence="17">LA-IB0</strain>
        <tissue evidence="17">Leaf</tissue>
    </source>
</reference>
<evidence type="ECO:0000256" key="15">
    <source>
        <dbReference type="ARBA" id="ARBA00049097"/>
    </source>
</evidence>
<evidence type="ECO:0000256" key="4">
    <source>
        <dbReference type="ARBA" id="ARBA00004866"/>
    </source>
</evidence>
<evidence type="ECO:0000256" key="12">
    <source>
        <dbReference type="ARBA" id="ARBA00023004"/>
    </source>
</evidence>
<evidence type="ECO:0000256" key="6">
    <source>
        <dbReference type="ARBA" id="ARBA00012763"/>
    </source>
</evidence>
<evidence type="ECO:0000256" key="10">
    <source>
        <dbReference type="ARBA" id="ARBA00022946"/>
    </source>
</evidence>
<evidence type="ECO:0000313" key="17">
    <source>
        <dbReference type="EMBL" id="KAG8376410.1"/>
    </source>
</evidence>
<comment type="similarity">
    <text evidence="5">Belongs to the choline monooxygenase family.</text>
</comment>
<dbReference type="GO" id="GO:0009570">
    <property type="term" value="C:chloroplast stroma"/>
    <property type="evidence" value="ECO:0007669"/>
    <property type="project" value="UniProtKB-SubCell"/>
</dbReference>
<keyword evidence="8" id="KW-0001">2Fe-2S</keyword>
<dbReference type="EC" id="1.14.15.7" evidence="6"/>
<keyword evidence="11" id="KW-0560">Oxidoreductase</keyword>
<dbReference type="Pfam" id="PF00848">
    <property type="entry name" value="Ring_hydroxyl_A"/>
    <property type="match status" value="1"/>
</dbReference>
<evidence type="ECO:0000256" key="5">
    <source>
        <dbReference type="ARBA" id="ARBA00010848"/>
    </source>
</evidence>
<dbReference type="GO" id="GO:0051537">
    <property type="term" value="F:2 iron, 2 sulfur cluster binding"/>
    <property type="evidence" value="ECO:0007669"/>
    <property type="project" value="UniProtKB-KW"/>
</dbReference>
<dbReference type="Gene3D" id="2.102.10.10">
    <property type="entry name" value="Rieske [2Fe-2S] iron-sulphur domain"/>
    <property type="match status" value="1"/>
</dbReference>
<evidence type="ECO:0000256" key="14">
    <source>
        <dbReference type="ARBA" id="ARBA00034078"/>
    </source>
</evidence>
<dbReference type="InterPro" id="IPR036922">
    <property type="entry name" value="Rieske_2Fe-2S_sf"/>
</dbReference>
<dbReference type="CDD" id="cd08883">
    <property type="entry name" value="RHO_alpha_C_CMO-like"/>
    <property type="match status" value="1"/>
</dbReference>
<evidence type="ECO:0000256" key="1">
    <source>
        <dbReference type="ARBA" id="ARBA00001962"/>
    </source>
</evidence>
<evidence type="ECO:0000256" key="2">
    <source>
        <dbReference type="ARBA" id="ARBA00002149"/>
    </source>
</evidence>
<protein>
    <recommendedName>
        <fullName evidence="7">Choline monooxygenase, chloroplastic</fullName>
        <ecNumber evidence="6">1.14.15.7</ecNumber>
    </recommendedName>
</protein>
<dbReference type="PANTHER" id="PTHR43756:SF5">
    <property type="entry name" value="CHOLINE MONOOXYGENASE, CHLOROPLASTIC"/>
    <property type="match status" value="1"/>
</dbReference>
<dbReference type="SUPFAM" id="SSF55961">
    <property type="entry name" value="Bet v1-like"/>
    <property type="match status" value="1"/>
</dbReference>
<dbReference type="InterPro" id="IPR015879">
    <property type="entry name" value="Ring_hydroxy_dOase_asu_C_dom"/>
</dbReference>
<dbReference type="InterPro" id="IPR017941">
    <property type="entry name" value="Rieske_2Fe-2S"/>
</dbReference>
<sequence length="456" mass="51781">MAATTTIMMQKIPNFHHFPELTQTQKIHFQFTKKPINNQAPLNNKHSRCYNINNSGNYFPVTSSNIETSEINHGKLRKMVREFDPKIAIEEAWTPPSSWYTDPDFYSLELNQVFYKGWHPVGYTEQIKEPRDFFTGRLGSIEYVVSRDEKGTLYAFHNVCRHHASLLASGTGKKSCFVCPYHGWTYGLDGSLVKATRITGIKNFKVNEMGLIPLKVAIWGPFVLINFEGGVVPKEGIVDANVVGYEWLGSTAEIVSANGIDTSLDYVCRRVYTLECNWKVFCDNYLDGGYHVSYAHKGLASGLQLDSYSTKLTVYTFSPIAKMYERVSIQSCGGNSKSREEEFDRLGSKASYAFVYPNFMINRYGPWMDTNLVLPLGPRKCQVIFDYFLDPSLKGDTSFIEKSLEDSETVQEEDISLCKAVQRGLDSPAYNVGRYSPSVEMAMHHFHCLLHQNLSF</sequence>
<comment type="catalytic activity">
    <reaction evidence="15">
        <text>choline + 2 reduced [2Fe-2S]-[ferredoxin] + O2 + 2 H(+) = betaine aldehyde hydrate + 2 oxidized [2Fe-2S]-[ferredoxin] + H2O</text>
        <dbReference type="Rhea" id="RHEA:17769"/>
        <dbReference type="Rhea" id="RHEA-COMP:10000"/>
        <dbReference type="Rhea" id="RHEA-COMP:10001"/>
        <dbReference type="ChEBI" id="CHEBI:15354"/>
        <dbReference type="ChEBI" id="CHEBI:15377"/>
        <dbReference type="ChEBI" id="CHEBI:15378"/>
        <dbReference type="ChEBI" id="CHEBI:15379"/>
        <dbReference type="ChEBI" id="CHEBI:15870"/>
        <dbReference type="ChEBI" id="CHEBI:33737"/>
        <dbReference type="ChEBI" id="CHEBI:33738"/>
        <dbReference type="EC" id="1.14.15.7"/>
    </reaction>
</comment>
<dbReference type="PRINTS" id="PR00090">
    <property type="entry name" value="RNGDIOXGNASE"/>
</dbReference>
<feature type="domain" description="Rieske" evidence="16">
    <location>
        <begin position="118"/>
        <end position="225"/>
    </location>
</feature>
<comment type="cofactor">
    <cofactor evidence="1">
        <name>Fe cation</name>
        <dbReference type="ChEBI" id="CHEBI:24875"/>
    </cofactor>
</comment>
<comment type="caution">
    <text evidence="17">The sequence shown here is derived from an EMBL/GenBank/DDBJ whole genome shotgun (WGS) entry which is preliminary data.</text>
</comment>
<keyword evidence="18" id="KW-1185">Reference proteome</keyword>
<accession>A0AAV6XB75</accession>
<gene>
    <name evidence="17" type="ORF">BUALT_Bualt09G0060600</name>
</gene>
<keyword evidence="12" id="KW-0408">Iron</keyword>
<keyword evidence="9" id="KW-0479">Metal-binding</keyword>
<dbReference type="PANTHER" id="PTHR43756">
    <property type="entry name" value="CHOLINE MONOOXYGENASE, CHLOROPLASTIC"/>
    <property type="match status" value="1"/>
</dbReference>
<evidence type="ECO:0000256" key="8">
    <source>
        <dbReference type="ARBA" id="ARBA00022714"/>
    </source>
</evidence>
<dbReference type="PROSITE" id="PS51296">
    <property type="entry name" value="RIESKE"/>
    <property type="match status" value="1"/>
</dbReference>
<evidence type="ECO:0000256" key="7">
    <source>
        <dbReference type="ARBA" id="ARBA00014931"/>
    </source>
</evidence>
<evidence type="ECO:0000259" key="16">
    <source>
        <dbReference type="PROSITE" id="PS51296"/>
    </source>
</evidence>
<evidence type="ECO:0000256" key="3">
    <source>
        <dbReference type="ARBA" id="ARBA00004470"/>
    </source>
</evidence>
<organism evidence="17 18">
    <name type="scientific">Buddleja alternifolia</name>
    <dbReference type="NCBI Taxonomy" id="168488"/>
    <lineage>
        <taxon>Eukaryota</taxon>
        <taxon>Viridiplantae</taxon>
        <taxon>Streptophyta</taxon>
        <taxon>Embryophyta</taxon>
        <taxon>Tracheophyta</taxon>
        <taxon>Spermatophyta</taxon>
        <taxon>Magnoliopsida</taxon>
        <taxon>eudicotyledons</taxon>
        <taxon>Gunneridae</taxon>
        <taxon>Pentapetalae</taxon>
        <taxon>asterids</taxon>
        <taxon>lamiids</taxon>
        <taxon>Lamiales</taxon>
        <taxon>Scrophulariaceae</taxon>
        <taxon>Buddlejeae</taxon>
        <taxon>Buddleja</taxon>
    </lineage>
</organism>
<keyword evidence="13" id="KW-0411">Iron-sulfur</keyword>
<evidence type="ECO:0000256" key="9">
    <source>
        <dbReference type="ARBA" id="ARBA00022723"/>
    </source>
</evidence>
<evidence type="ECO:0000256" key="13">
    <source>
        <dbReference type="ARBA" id="ARBA00023014"/>
    </source>
</evidence>
<comment type="subcellular location">
    <subcellularLocation>
        <location evidence="3">Plastid</location>
        <location evidence="3">Chloroplast stroma</location>
    </subcellularLocation>
</comment>
<dbReference type="EMBL" id="WHWC01000009">
    <property type="protein sequence ID" value="KAG8376410.1"/>
    <property type="molecule type" value="Genomic_DNA"/>
</dbReference>
<comment type="pathway">
    <text evidence="4">Amine and polyamine biosynthesis; betaine biosynthesis via choline pathway; betaine aldehyde from choline (monooxygenase route): step 1/1.</text>
</comment>
<dbReference type="Pfam" id="PF00355">
    <property type="entry name" value="Rieske"/>
    <property type="match status" value="1"/>
</dbReference>
<proteinExistence type="inferred from homology"/>
<dbReference type="AlphaFoldDB" id="A0AAV6XB75"/>
<dbReference type="GO" id="GO:0019133">
    <property type="term" value="F:choline monooxygenase activity"/>
    <property type="evidence" value="ECO:0007669"/>
    <property type="project" value="UniProtKB-EC"/>
</dbReference>
<dbReference type="Proteomes" id="UP000826271">
    <property type="component" value="Unassembled WGS sequence"/>
</dbReference>
<dbReference type="InterPro" id="IPR001663">
    <property type="entry name" value="Rng_hydr_dOase-A"/>
</dbReference>
<comment type="function">
    <text evidence="2">Catalyzes the first step of the osmoprotectant glycine betaine synthesis.</text>
</comment>
<keyword evidence="10" id="KW-0809">Transit peptide</keyword>